<feature type="compositionally biased region" description="Polar residues" evidence="1">
    <location>
        <begin position="338"/>
        <end position="350"/>
    </location>
</feature>
<proteinExistence type="predicted"/>
<dbReference type="AlphaFoldDB" id="A0A0G4GXL1"/>
<accession>A0A0G4GXL1</accession>
<name>A0A0G4GXL1_9ALVE</name>
<sequence length="396" mass="42985">MPKPLPLQSPCPRTTSSGHVLLILFVMCITTPRAQAKKSFVPVTLPDPGKIPESATDTERNPTFFYGRWAPPAPSANTPQSGEEVSSGRDVRVFADLPSEAEAQSVFVDQQGAPSPFTVPFHSVQREGMVEAPVQQQTDQIEQAPAAVTPSREVGAYQPGEEAPAFALPPSPFHQRDVPEARELYQSSPQSAFSPSAVSFVKQREGEEEGQSRRMARQGEAKKAVAIMGPFLSPQPHHSASPTGPFIVSADEPPPSTNNVIYVREPPRTHVVFIPRDPTPPSPSLKLHQFPMPMSVSVTTTPSPLPSVSVMTGPEGADLREYEVKRLDSPHQVPDGTMNHTTVITSTSRGSPWGGRPGITTVTHIRRAVPVRLVRRPVHPDFTVLVGSRRPPNYGQ</sequence>
<protein>
    <submittedName>
        <fullName evidence="3">Uncharacterized protein</fullName>
    </submittedName>
</protein>
<organism evidence="3">
    <name type="scientific">Chromera velia CCMP2878</name>
    <dbReference type="NCBI Taxonomy" id="1169474"/>
    <lineage>
        <taxon>Eukaryota</taxon>
        <taxon>Sar</taxon>
        <taxon>Alveolata</taxon>
        <taxon>Colpodellida</taxon>
        <taxon>Chromeraceae</taxon>
        <taxon>Chromera</taxon>
    </lineage>
</organism>
<feature type="chain" id="PRO_5005191321" evidence="2">
    <location>
        <begin position="37"/>
        <end position="396"/>
    </location>
</feature>
<gene>
    <name evidence="3" type="ORF">Cvel_788</name>
</gene>
<feature type="region of interest" description="Disordered" evidence="1">
    <location>
        <begin position="329"/>
        <end position="358"/>
    </location>
</feature>
<dbReference type="EMBL" id="CDMZ01001658">
    <property type="protein sequence ID" value="CEM35805.1"/>
    <property type="molecule type" value="Genomic_DNA"/>
</dbReference>
<feature type="signal peptide" evidence="2">
    <location>
        <begin position="1"/>
        <end position="36"/>
    </location>
</feature>
<reference evidence="3" key="1">
    <citation type="submission" date="2014-11" db="EMBL/GenBank/DDBJ databases">
        <authorList>
            <person name="Otto D Thomas"/>
            <person name="Naeem Raeece"/>
        </authorList>
    </citation>
    <scope>NUCLEOTIDE SEQUENCE</scope>
</reference>
<evidence type="ECO:0000313" key="3">
    <source>
        <dbReference type="EMBL" id="CEM35805.1"/>
    </source>
</evidence>
<dbReference type="VEuPathDB" id="CryptoDB:Cvel_788"/>
<evidence type="ECO:0000256" key="1">
    <source>
        <dbReference type="SAM" id="MobiDB-lite"/>
    </source>
</evidence>
<keyword evidence="2" id="KW-0732">Signal</keyword>
<evidence type="ECO:0000256" key="2">
    <source>
        <dbReference type="SAM" id="SignalP"/>
    </source>
</evidence>